<accession>A0A9J6Q4W2</accession>
<gene>
    <name evidence="2" type="ORF">M8014_20590</name>
</gene>
<keyword evidence="3" id="KW-1185">Reference proteome</keyword>
<proteinExistence type="predicted"/>
<dbReference type="RefSeq" id="WP_271284233.1">
    <property type="nucleotide sequence ID" value="NZ_JAMGZK010000054.1"/>
</dbReference>
<reference evidence="2" key="1">
    <citation type="submission" date="2022-05" db="EMBL/GenBank/DDBJ databases">
        <title>Description of a novel species of Leclercia; Leclercia tamurae and the Proposal for a Novel Genus Silvania gen. nov. Containing Two Novel Species Silvania hatchlandensis sp. nov. and Silvania confinis sp. nov. Isolated from the Rhizosphere of Oak.</title>
        <authorList>
            <person name="Maddock D.W."/>
            <person name="Brady C.L."/>
            <person name="Denman S."/>
            <person name="Arnold D."/>
        </authorList>
    </citation>
    <scope>NUCLEOTIDE SEQUENCE</scope>
    <source>
        <strain evidence="2">H19S6</strain>
    </source>
</reference>
<dbReference type="Proteomes" id="UP001063816">
    <property type="component" value="Unassembled WGS sequence"/>
</dbReference>
<comment type="caution">
    <text evidence="2">The sequence shown here is derived from an EMBL/GenBank/DDBJ whole genome shotgun (WGS) entry which is preliminary data.</text>
</comment>
<organism evidence="2 3">
    <name type="scientific">Silvania hatchlandensis</name>
    <dbReference type="NCBI Taxonomy" id="2926469"/>
    <lineage>
        <taxon>Bacteria</taxon>
        <taxon>Pseudomonadati</taxon>
        <taxon>Pseudomonadota</taxon>
        <taxon>Gammaproteobacteria</taxon>
        <taxon>Enterobacterales</taxon>
        <taxon>Enterobacteriaceae</taxon>
        <taxon>Silvania</taxon>
    </lineage>
</organism>
<protein>
    <submittedName>
        <fullName evidence="2">Uncharacterized protein</fullName>
    </submittedName>
</protein>
<feature type="signal peptide" evidence="1">
    <location>
        <begin position="1"/>
        <end position="23"/>
    </location>
</feature>
<dbReference type="AlphaFoldDB" id="A0A9J6Q4W2"/>
<feature type="chain" id="PRO_5039885487" evidence="1">
    <location>
        <begin position="24"/>
        <end position="168"/>
    </location>
</feature>
<name>A0A9J6Q4W2_9ENTR</name>
<keyword evidence="1" id="KW-0732">Signal</keyword>
<dbReference type="EMBL" id="JAMGZK010000054">
    <property type="protein sequence ID" value="MCU6666736.1"/>
    <property type="molecule type" value="Genomic_DNA"/>
</dbReference>
<evidence type="ECO:0000313" key="2">
    <source>
        <dbReference type="EMBL" id="MCU6666736.1"/>
    </source>
</evidence>
<evidence type="ECO:0000313" key="3">
    <source>
        <dbReference type="Proteomes" id="UP001063816"/>
    </source>
</evidence>
<evidence type="ECO:0000256" key="1">
    <source>
        <dbReference type="SAM" id="SignalP"/>
    </source>
</evidence>
<sequence>MNKRWHLMFGVVVLLAGFSSVQANTTALGLTLGQTTLNQFTKAWPSAQHEGRSKWSEGDIYSIPTNELVLEGIKNNAVIFNKAGRVTAVVIDIDKNKFDQMHQMLSQKYTVRKHNISVVGDKYARYENDNDVIELDAPHLSTEMTLTYSEKMFQEAYLKKSAEQLDKR</sequence>